<dbReference type="Gene3D" id="2.60.40.10">
    <property type="entry name" value="Immunoglobulins"/>
    <property type="match status" value="1"/>
</dbReference>
<dbReference type="Proteomes" id="UP001433268">
    <property type="component" value="Unassembled WGS sequence"/>
</dbReference>
<accession>A0ABR1WRL4</accession>
<dbReference type="EMBL" id="JAQQWN010000005">
    <property type="protein sequence ID" value="KAK8085280.1"/>
    <property type="molecule type" value="Genomic_DNA"/>
</dbReference>
<name>A0ABR1WRL4_9PEZI</name>
<evidence type="ECO:0000313" key="1">
    <source>
        <dbReference type="EMBL" id="KAK8085280.1"/>
    </source>
</evidence>
<dbReference type="InterPro" id="IPR016007">
    <property type="entry name" value="Alpha_rhamnosid"/>
</dbReference>
<protein>
    <submittedName>
        <fullName evidence="1">Uncharacterized protein</fullName>
    </submittedName>
</protein>
<dbReference type="Pfam" id="PF25788">
    <property type="entry name" value="Ig_Rha78A_N"/>
    <property type="match status" value="1"/>
</dbReference>
<sequence>MQPLIENLRIEHHPTGLGIPHPSPRISWGYRGKSPKKLPKNWLQVSYEIEVLRNRSKSPDVWSFAIDSRNNILVPWPDVPLVSLERTHLRVRAKGGSFPDPLTDLKPALSKIRPAWTEWSDWILVELRC</sequence>
<evidence type="ECO:0000313" key="2">
    <source>
        <dbReference type="Proteomes" id="UP001433268"/>
    </source>
</evidence>
<proteinExistence type="predicted"/>
<reference evidence="1 2" key="1">
    <citation type="submission" date="2023-01" db="EMBL/GenBank/DDBJ databases">
        <title>Analysis of 21 Apiospora genomes using comparative genomics revels a genus with tremendous synthesis potential of carbohydrate active enzymes and secondary metabolites.</title>
        <authorList>
            <person name="Sorensen T."/>
        </authorList>
    </citation>
    <scope>NUCLEOTIDE SEQUENCE [LARGE SCALE GENOMIC DNA]</scope>
    <source>
        <strain evidence="1 2">CBS 114990</strain>
    </source>
</reference>
<dbReference type="RefSeq" id="XP_066669789.1">
    <property type="nucleotide sequence ID" value="XM_066810866.1"/>
</dbReference>
<dbReference type="InterPro" id="IPR013783">
    <property type="entry name" value="Ig-like_fold"/>
</dbReference>
<gene>
    <name evidence="1" type="ORF">PG997_006551</name>
</gene>
<dbReference type="PANTHER" id="PTHR33307">
    <property type="entry name" value="ALPHA-RHAMNOSIDASE (EUROFUNG)"/>
    <property type="match status" value="1"/>
</dbReference>
<dbReference type="GeneID" id="92043926"/>
<comment type="caution">
    <text evidence="1">The sequence shown here is derived from an EMBL/GenBank/DDBJ whole genome shotgun (WGS) entry which is preliminary data.</text>
</comment>
<keyword evidence="2" id="KW-1185">Reference proteome</keyword>
<dbReference type="PANTHER" id="PTHR33307:SF6">
    <property type="entry name" value="ALPHA-RHAMNOSIDASE (EUROFUNG)-RELATED"/>
    <property type="match status" value="1"/>
</dbReference>
<organism evidence="1 2">
    <name type="scientific">Apiospora hydei</name>
    <dbReference type="NCBI Taxonomy" id="1337664"/>
    <lineage>
        <taxon>Eukaryota</taxon>
        <taxon>Fungi</taxon>
        <taxon>Dikarya</taxon>
        <taxon>Ascomycota</taxon>
        <taxon>Pezizomycotina</taxon>
        <taxon>Sordariomycetes</taxon>
        <taxon>Xylariomycetidae</taxon>
        <taxon>Amphisphaeriales</taxon>
        <taxon>Apiosporaceae</taxon>
        <taxon>Apiospora</taxon>
    </lineage>
</organism>